<name>A0ABY3RMT3_9MICO</name>
<dbReference type="RefSeq" id="WP_231818872.1">
    <property type="nucleotide sequence ID" value="NZ_CP082781.1"/>
</dbReference>
<protein>
    <submittedName>
        <fullName evidence="2">Uncharacterized protein</fullName>
    </submittedName>
</protein>
<evidence type="ECO:0000256" key="1">
    <source>
        <dbReference type="SAM" id="MobiDB-lite"/>
    </source>
</evidence>
<evidence type="ECO:0000313" key="2">
    <source>
        <dbReference type="EMBL" id="UGS25007.1"/>
    </source>
</evidence>
<dbReference type="EMBL" id="CP082781">
    <property type="protein sequence ID" value="UGS25007.1"/>
    <property type="molecule type" value="Genomic_DNA"/>
</dbReference>
<feature type="region of interest" description="Disordered" evidence="1">
    <location>
        <begin position="12"/>
        <end position="37"/>
    </location>
</feature>
<gene>
    <name evidence="2" type="ORF">K8F61_09825</name>
</gene>
<keyword evidence="3" id="KW-1185">Reference proteome</keyword>
<reference evidence="2 3" key="1">
    <citation type="submission" date="2023-01" db="EMBL/GenBank/DDBJ databases">
        <title>Characterization of estradiol degrading bacteria Microbacterium sp. MZT7 and reveal degrading genes through genome analysis.</title>
        <authorList>
            <person name="Hao P."/>
            <person name="Gao Y."/>
        </authorList>
    </citation>
    <scope>NUCLEOTIDE SEQUENCE [LARGE SCALE GENOMIC DNA]</scope>
    <source>
        <strain evidence="2 3">MZT7</strain>
    </source>
</reference>
<organism evidence="2 3">
    <name type="scientific">Microbacterium resistens</name>
    <dbReference type="NCBI Taxonomy" id="156977"/>
    <lineage>
        <taxon>Bacteria</taxon>
        <taxon>Bacillati</taxon>
        <taxon>Actinomycetota</taxon>
        <taxon>Actinomycetes</taxon>
        <taxon>Micrococcales</taxon>
        <taxon>Microbacteriaceae</taxon>
        <taxon>Microbacterium</taxon>
    </lineage>
</organism>
<feature type="compositionally biased region" description="Basic and acidic residues" evidence="1">
    <location>
        <begin position="19"/>
        <end position="34"/>
    </location>
</feature>
<evidence type="ECO:0000313" key="3">
    <source>
        <dbReference type="Proteomes" id="UP001199642"/>
    </source>
</evidence>
<proteinExistence type="predicted"/>
<sequence length="77" mass="8835">MERAMIGALVEADAQTMRRGQEQDRRRENVYARERRARARRHRAARARIRAGLARLLRRFAAVIDPCPGAAAERIPV</sequence>
<accession>A0ABY3RMT3</accession>
<dbReference type="Proteomes" id="UP001199642">
    <property type="component" value="Chromosome"/>
</dbReference>